<protein>
    <recommendedName>
        <fullName evidence="7">mitogen-activated protein kinase kinase</fullName>
        <ecNumber evidence="7">2.7.12.2</ecNumber>
    </recommendedName>
</protein>
<keyword evidence="5" id="KW-0067">ATP-binding</keyword>
<dbReference type="SMART" id="SM00220">
    <property type="entry name" value="S_TKc"/>
    <property type="match status" value="1"/>
</dbReference>
<dbReference type="PANTHER" id="PTHR48013">
    <property type="entry name" value="DUAL SPECIFICITY MITOGEN-ACTIVATED PROTEIN KINASE KINASE 5-RELATED"/>
    <property type="match status" value="1"/>
</dbReference>
<dbReference type="InterPro" id="IPR000719">
    <property type="entry name" value="Prot_kinase_dom"/>
</dbReference>
<dbReference type="EC" id="2.7.12.2" evidence="7"/>
<comment type="similarity">
    <text evidence="6">Belongs to the protein kinase superfamily. STE Ser/Thr protein kinase family. MAP kinase kinase subfamily.</text>
</comment>
<dbReference type="GO" id="GO:0004674">
    <property type="term" value="F:protein serine/threonine kinase activity"/>
    <property type="evidence" value="ECO:0007669"/>
    <property type="project" value="UniProtKB-KW"/>
</dbReference>
<name>A0A815RV07_9BILA</name>
<dbReference type="Gene3D" id="3.30.200.20">
    <property type="entry name" value="Phosphorylase Kinase, domain 1"/>
    <property type="match status" value="1"/>
</dbReference>
<reference evidence="9" key="1">
    <citation type="submission" date="2021-02" db="EMBL/GenBank/DDBJ databases">
        <authorList>
            <person name="Nowell W R."/>
        </authorList>
    </citation>
    <scope>NUCLEOTIDE SEQUENCE</scope>
</reference>
<keyword evidence="4" id="KW-0418">Kinase</keyword>
<dbReference type="Proteomes" id="UP000663824">
    <property type="component" value="Unassembled WGS sequence"/>
</dbReference>
<dbReference type="GO" id="GO:0051403">
    <property type="term" value="P:stress-activated MAPK cascade"/>
    <property type="evidence" value="ECO:0007669"/>
    <property type="project" value="TreeGrafter"/>
</dbReference>
<evidence type="ECO:0000256" key="4">
    <source>
        <dbReference type="ARBA" id="ARBA00022777"/>
    </source>
</evidence>
<comment type="caution">
    <text evidence="9">The sequence shown here is derived from an EMBL/GenBank/DDBJ whole genome shotgun (WGS) entry which is preliminary data.</text>
</comment>
<dbReference type="EMBL" id="CAJNRE010010315">
    <property type="protein sequence ID" value="CAF2089683.1"/>
    <property type="molecule type" value="Genomic_DNA"/>
</dbReference>
<evidence type="ECO:0000256" key="6">
    <source>
        <dbReference type="ARBA" id="ARBA00038035"/>
    </source>
</evidence>
<gene>
    <name evidence="9" type="ORF">KQP761_LOCUS13666</name>
    <name evidence="10" type="ORF">MBJ925_LOCUS20115</name>
</gene>
<dbReference type="FunFam" id="3.30.200.20:FF:000040">
    <property type="entry name" value="Dual specificity mitogen-activated protein kinase kinase"/>
    <property type="match status" value="1"/>
</dbReference>
<dbReference type="InterPro" id="IPR011009">
    <property type="entry name" value="Kinase-like_dom_sf"/>
</dbReference>
<dbReference type="GO" id="GO:0005524">
    <property type="term" value="F:ATP binding"/>
    <property type="evidence" value="ECO:0007669"/>
    <property type="project" value="UniProtKB-KW"/>
</dbReference>
<keyword evidence="3" id="KW-0547">Nucleotide-binding</keyword>
<sequence length="624" mass="71566">MAKVQPELPLDVVQLSETAMPIESTSLSQPKSPRQLPKHLVDFKHYVDSKCCYHSVALDSAELADVQPKAAYRCQMKTLMESRDLDWKEEPATWHHETVLFSETLGRAFENTTRPGEPVGDIWDDYAFNIPSSDKKSKDARSLPQCSYLTRCSDCRGKGLVECANYECKGNGKVTCTQCYGKGKVRSGDYVINCHCDYGKMNCPDCKGGGKIGCSNCNRCGGFRHSVTLRVEWYTRITTLYYQNSFLPEKRMEKAQRVLYWANTQSSWSRHSSMDDFLLSLREDEAHENITLKENLTKQYLEKHLKPTSGGSERMRRLICTIERLDFEEVHYTLDEKYVNKRDTTLALCDFSPLSSSSTKNCNANHGQLRLSDTELYAFTANDLIDRGIIGKGSYEVVYKMEHEKSGKMMAVRRVYSDQSAEATEILNELNMFMTTANSCPRLIQFYGGFLQEGYCDIFMQLMDTSLDHFYECVYHRLNQFIPENILACVAFTPERLLPIEPTHRVHDDRSAIWSLGIILHELSTRYLPFPTSGNAFELAIEICQGPSLELTIDRLSHHCKEFANTRLNKDEKRRSAYEQLFEHPFVQQAKELLQAQHFVAYFSNMIGLVGKHANTFDQICFRS</sequence>
<evidence type="ECO:0000256" key="2">
    <source>
        <dbReference type="ARBA" id="ARBA00022679"/>
    </source>
</evidence>
<dbReference type="Gene3D" id="1.10.510.10">
    <property type="entry name" value="Transferase(Phosphotransferase) domain 1"/>
    <property type="match status" value="1"/>
</dbReference>
<dbReference type="Pfam" id="PF00069">
    <property type="entry name" value="Pkinase"/>
    <property type="match status" value="1"/>
</dbReference>
<keyword evidence="1" id="KW-0723">Serine/threonine-protein kinase</keyword>
<evidence type="ECO:0000256" key="1">
    <source>
        <dbReference type="ARBA" id="ARBA00022527"/>
    </source>
</evidence>
<organism evidence="9 11">
    <name type="scientific">Rotaria magnacalcarata</name>
    <dbReference type="NCBI Taxonomy" id="392030"/>
    <lineage>
        <taxon>Eukaryota</taxon>
        <taxon>Metazoa</taxon>
        <taxon>Spiralia</taxon>
        <taxon>Gnathifera</taxon>
        <taxon>Rotifera</taxon>
        <taxon>Eurotatoria</taxon>
        <taxon>Bdelloidea</taxon>
        <taxon>Philodinida</taxon>
        <taxon>Philodinidae</taxon>
        <taxon>Rotaria</taxon>
    </lineage>
</organism>
<proteinExistence type="inferred from homology"/>
<evidence type="ECO:0000256" key="7">
    <source>
        <dbReference type="ARBA" id="ARBA00038999"/>
    </source>
</evidence>
<dbReference type="PROSITE" id="PS50011">
    <property type="entry name" value="PROTEIN_KINASE_DOM"/>
    <property type="match status" value="1"/>
</dbReference>
<dbReference type="EMBL" id="CAJNOW010006396">
    <property type="protein sequence ID" value="CAF1482899.1"/>
    <property type="molecule type" value="Genomic_DNA"/>
</dbReference>
<feature type="domain" description="Protein kinase" evidence="8">
    <location>
        <begin position="201"/>
        <end position="587"/>
    </location>
</feature>
<evidence type="ECO:0000259" key="8">
    <source>
        <dbReference type="PROSITE" id="PS50011"/>
    </source>
</evidence>
<dbReference type="Proteomes" id="UP000663834">
    <property type="component" value="Unassembled WGS sequence"/>
</dbReference>
<dbReference type="AlphaFoldDB" id="A0A815RV07"/>
<evidence type="ECO:0000256" key="3">
    <source>
        <dbReference type="ARBA" id="ARBA00022741"/>
    </source>
</evidence>
<accession>A0A815RV07</accession>
<dbReference type="GO" id="GO:0004708">
    <property type="term" value="F:MAP kinase kinase activity"/>
    <property type="evidence" value="ECO:0007669"/>
    <property type="project" value="UniProtKB-EC"/>
</dbReference>
<dbReference type="SUPFAM" id="SSF56112">
    <property type="entry name" value="Protein kinase-like (PK-like)"/>
    <property type="match status" value="1"/>
</dbReference>
<dbReference type="PANTHER" id="PTHR48013:SF28">
    <property type="entry name" value="DUAL SPECIFICITY MITOGEN-ACTIVATED PROTEIN KINASE KINASE SEK-1"/>
    <property type="match status" value="1"/>
</dbReference>
<dbReference type="OrthoDB" id="3355217at2759"/>
<evidence type="ECO:0000313" key="10">
    <source>
        <dbReference type="EMBL" id="CAF2089683.1"/>
    </source>
</evidence>
<evidence type="ECO:0000313" key="9">
    <source>
        <dbReference type="EMBL" id="CAF1482899.1"/>
    </source>
</evidence>
<evidence type="ECO:0000256" key="5">
    <source>
        <dbReference type="ARBA" id="ARBA00022840"/>
    </source>
</evidence>
<keyword evidence="2" id="KW-0808">Transferase</keyword>
<evidence type="ECO:0000313" key="11">
    <source>
        <dbReference type="Proteomes" id="UP000663834"/>
    </source>
</evidence>